<evidence type="ECO:0000256" key="2">
    <source>
        <dbReference type="SAM" id="Phobius"/>
    </source>
</evidence>
<evidence type="ECO:0000313" key="3">
    <source>
        <dbReference type="EMBL" id="MDM5262913.1"/>
    </source>
</evidence>
<feature type="compositionally biased region" description="Acidic residues" evidence="1">
    <location>
        <begin position="48"/>
        <end position="70"/>
    </location>
</feature>
<accession>A0ABT7QPC1</accession>
<feature type="transmembrane region" description="Helical" evidence="2">
    <location>
        <begin position="7"/>
        <end position="25"/>
    </location>
</feature>
<proteinExistence type="predicted"/>
<keyword evidence="2" id="KW-0472">Membrane</keyword>
<evidence type="ECO:0000256" key="1">
    <source>
        <dbReference type="SAM" id="MobiDB-lite"/>
    </source>
</evidence>
<organism evidence="3 4">
    <name type="scientific">Sulfurovum xiamenensis</name>
    <dbReference type="NCBI Taxonomy" id="3019066"/>
    <lineage>
        <taxon>Bacteria</taxon>
        <taxon>Pseudomonadati</taxon>
        <taxon>Campylobacterota</taxon>
        <taxon>Epsilonproteobacteria</taxon>
        <taxon>Campylobacterales</taxon>
        <taxon>Sulfurovaceae</taxon>
        <taxon>Sulfurovum</taxon>
    </lineage>
</organism>
<dbReference type="EMBL" id="JAQIBC010000001">
    <property type="protein sequence ID" value="MDM5262913.1"/>
    <property type="molecule type" value="Genomic_DNA"/>
</dbReference>
<keyword evidence="4" id="KW-1185">Reference proteome</keyword>
<dbReference type="Proteomes" id="UP001169066">
    <property type="component" value="Unassembled WGS sequence"/>
</dbReference>
<name>A0ABT7QPC1_9BACT</name>
<reference evidence="3" key="1">
    <citation type="submission" date="2023-01" db="EMBL/GenBank/DDBJ databases">
        <title>Sulfurovum sp. XTW-4 genome assembly.</title>
        <authorList>
            <person name="Wang J."/>
        </authorList>
    </citation>
    <scope>NUCLEOTIDE SEQUENCE</scope>
    <source>
        <strain evidence="3">XTW-4</strain>
    </source>
</reference>
<keyword evidence="2" id="KW-0812">Transmembrane</keyword>
<sequence>MKNLLESFAILLVGLLSIGIVYLIVQYNTIDDQNFVDPLDKSAYEMPTDAELEADDDLDLDDEGDEDSDL</sequence>
<keyword evidence="2" id="KW-1133">Transmembrane helix</keyword>
<gene>
    <name evidence="3" type="ORF">PF327_01750</name>
</gene>
<evidence type="ECO:0000313" key="4">
    <source>
        <dbReference type="Proteomes" id="UP001169066"/>
    </source>
</evidence>
<comment type="caution">
    <text evidence="3">The sequence shown here is derived from an EMBL/GenBank/DDBJ whole genome shotgun (WGS) entry which is preliminary data.</text>
</comment>
<dbReference type="RefSeq" id="WP_289401069.1">
    <property type="nucleotide sequence ID" value="NZ_JAQIBC010000001.1"/>
</dbReference>
<feature type="region of interest" description="Disordered" evidence="1">
    <location>
        <begin position="46"/>
        <end position="70"/>
    </location>
</feature>
<protein>
    <submittedName>
        <fullName evidence="3">Uncharacterized protein</fullName>
    </submittedName>
</protein>